<gene>
    <name evidence="8" type="ORF">FAM09_11865</name>
</gene>
<feature type="domain" description="RagB/SusD" evidence="6">
    <location>
        <begin position="352"/>
        <end position="463"/>
    </location>
</feature>
<dbReference type="InterPro" id="IPR011990">
    <property type="entry name" value="TPR-like_helical_dom_sf"/>
</dbReference>
<evidence type="ECO:0000256" key="1">
    <source>
        <dbReference type="ARBA" id="ARBA00004442"/>
    </source>
</evidence>
<protein>
    <submittedName>
        <fullName evidence="8">RagB/SusD family nutrient uptake outer membrane protein</fullName>
    </submittedName>
</protein>
<reference evidence="8 9" key="1">
    <citation type="submission" date="2019-04" db="EMBL/GenBank/DDBJ databases">
        <title>Niastella caeni sp. nov., isolated from activated sludge.</title>
        <authorList>
            <person name="Sheng M."/>
        </authorList>
    </citation>
    <scope>NUCLEOTIDE SEQUENCE [LARGE SCALE GENOMIC DNA]</scope>
    <source>
        <strain evidence="8 9">HX-2-15</strain>
    </source>
</reference>
<keyword evidence="4" id="KW-0472">Membrane</keyword>
<dbReference type="OrthoDB" id="653598at2"/>
<dbReference type="GO" id="GO:0009279">
    <property type="term" value="C:cell outer membrane"/>
    <property type="evidence" value="ECO:0007669"/>
    <property type="project" value="UniProtKB-SubCell"/>
</dbReference>
<organism evidence="8 9">
    <name type="scientific">Niastella caeni</name>
    <dbReference type="NCBI Taxonomy" id="2569763"/>
    <lineage>
        <taxon>Bacteria</taxon>
        <taxon>Pseudomonadati</taxon>
        <taxon>Bacteroidota</taxon>
        <taxon>Chitinophagia</taxon>
        <taxon>Chitinophagales</taxon>
        <taxon>Chitinophagaceae</taxon>
        <taxon>Niastella</taxon>
    </lineage>
</organism>
<dbReference type="Pfam" id="PF07980">
    <property type="entry name" value="SusD_RagB"/>
    <property type="match status" value="1"/>
</dbReference>
<dbReference type="Pfam" id="PF14322">
    <property type="entry name" value="SusD-like_3"/>
    <property type="match status" value="1"/>
</dbReference>
<comment type="similarity">
    <text evidence="2">Belongs to the SusD family.</text>
</comment>
<proteinExistence type="inferred from homology"/>
<evidence type="ECO:0000256" key="3">
    <source>
        <dbReference type="ARBA" id="ARBA00022729"/>
    </source>
</evidence>
<evidence type="ECO:0000313" key="8">
    <source>
        <dbReference type="EMBL" id="THU39204.1"/>
    </source>
</evidence>
<dbReference type="InterPro" id="IPR012944">
    <property type="entry name" value="SusD_RagB_dom"/>
</dbReference>
<dbReference type="SUPFAM" id="SSF48452">
    <property type="entry name" value="TPR-like"/>
    <property type="match status" value="1"/>
</dbReference>
<keyword evidence="5" id="KW-0998">Cell outer membrane</keyword>
<dbReference type="InterPro" id="IPR033985">
    <property type="entry name" value="SusD-like_N"/>
</dbReference>
<feature type="domain" description="SusD-like N-terminal" evidence="7">
    <location>
        <begin position="44"/>
        <end position="243"/>
    </location>
</feature>
<dbReference type="Proteomes" id="UP000306918">
    <property type="component" value="Unassembled WGS sequence"/>
</dbReference>
<comment type="caution">
    <text evidence="8">The sequence shown here is derived from an EMBL/GenBank/DDBJ whole genome shotgun (WGS) entry which is preliminary data.</text>
</comment>
<dbReference type="Gene3D" id="1.25.40.390">
    <property type="match status" value="1"/>
</dbReference>
<keyword evidence="3" id="KW-0732">Signal</keyword>
<keyword evidence="9" id="KW-1185">Reference proteome</keyword>
<accession>A0A4S8HYF6</accession>
<evidence type="ECO:0000256" key="2">
    <source>
        <dbReference type="ARBA" id="ARBA00006275"/>
    </source>
</evidence>
<comment type="subcellular location">
    <subcellularLocation>
        <location evidence="1">Cell outer membrane</location>
    </subcellularLocation>
</comment>
<dbReference type="EMBL" id="STFF01000003">
    <property type="protein sequence ID" value="THU39204.1"/>
    <property type="molecule type" value="Genomic_DNA"/>
</dbReference>
<evidence type="ECO:0000313" key="9">
    <source>
        <dbReference type="Proteomes" id="UP000306918"/>
    </source>
</evidence>
<sequence>MQPLEAIPLELRLILNNKTRIYMKKIVLLIYSALGLLACKKDKLNTKPDSTQIIPETIAYYQMLLDNQNYFNYTTFLAETGSDNYYATENAWTNFNAVCKYSYIWAQDPFEGGTVNDWNLSYTTIYYANTVLEGINRLGAEKGSPAGLRATGEAYFHRAHAFFQLAQLFCKVYDPATAKTDLGIPLRKRSDVTLGIARSTVQETYDQIIADLLEAEKLLPPLPDYKTRPGKLAVAALLSRVYLSMSDYDRSFQYADKALSQYNVLMNYHTIKNTGVPFKQFNDEVIWHTVMGGSMIFNADNNCSVDTALYESFDSNDMRKQLFFGIGNRPYFKGTYAGLTTSFKFCGLAVDELYLTRAECYAHKDMLREAMNDLNTLMTKRWNNNNSFKPFQATTKKDALQQILRERRKELLFRGLRWMDLRRLNLAGADINLKRIIGNDTFHLSANSLRYIYPIPDQELTFNEMPQNER</sequence>
<dbReference type="AlphaFoldDB" id="A0A4S8HYF6"/>
<evidence type="ECO:0000259" key="6">
    <source>
        <dbReference type="Pfam" id="PF07980"/>
    </source>
</evidence>
<evidence type="ECO:0000256" key="4">
    <source>
        <dbReference type="ARBA" id="ARBA00023136"/>
    </source>
</evidence>
<evidence type="ECO:0000259" key="7">
    <source>
        <dbReference type="Pfam" id="PF14322"/>
    </source>
</evidence>
<name>A0A4S8HYF6_9BACT</name>
<evidence type="ECO:0000256" key="5">
    <source>
        <dbReference type="ARBA" id="ARBA00023237"/>
    </source>
</evidence>